<protein>
    <recommendedName>
        <fullName evidence="1">Endonuclease/exonuclease/phosphatase domain-containing protein</fullName>
    </recommendedName>
</protein>
<gene>
    <name evidence="2" type="ORF">CDN99_02940</name>
</gene>
<dbReference type="Pfam" id="PF19580">
    <property type="entry name" value="Exo_endo_phos_3"/>
    <property type="match status" value="1"/>
</dbReference>
<proteinExistence type="predicted"/>
<dbReference type="GO" id="GO:0003824">
    <property type="term" value="F:catalytic activity"/>
    <property type="evidence" value="ECO:0007669"/>
    <property type="project" value="InterPro"/>
</dbReference>
<dbReference type="Proteomes" id="UP000197468">
    <property type="component" value="Unassembled WGS sequence"/>
</dbReference>
<dbReference type="AlphaFoldDB" id="A0A246JLB7"/>
<sequence>MQLTLAWWNTALSPTKRKNRGTPEEIGAAAAVIGRLIQAGADLVALCEVTDQDLAGIERHLTATLDDFVIRRTQDKVGSSHFDTAVLHRKCLSLGKGQSVARHQGARLLKAAQKFLLSLPDGSEIVLYVSHWPSRATLETPSRTILGDILRGSIEDEMKERPACSVVLLGDFNDEPFDPVMEQRLLSSRDKQLVKKKDYLLYNPFWRHMTTYRHGAREHQFCDRGTYFHANGPVTKWRTFDQMMFSASLVSGKAGWQLDETATRVFDDPEMGNLVLTRKNVFDHLPIVGRLISSISDE</sequence>
<comment type="caution">
    <text evidence="2">The sequence shown here is derived from an EMBL/GenBank/DDBJ whole genome shotgun (WGS) entry which is preliminary data.</text>
</comment>
<feature type="domain" description="Endonuclease/exonuclease/phosphatase" evidence="1">
    <location>
        <begin position="120"/>
        <end position="270"/>
    </location>
</feature>
<dbReference type="InterPro" id="IPR036691">
    <property type="entry name" value="Endo/exonu/phosph_ase_sf"/>
</dbReference>
<dbReference type="SUPFAM" id="SSF56219">
    <property type="entry name" value="DNase I-like"/>
    <property type="match status" value="1"/>
</dbReference>
<dbReference type="EMBL" id="NIOF01000001">
    <property type="protein sequence ID" value="OWQ93444.1"/>
    <property type="molecule type" value="Genomic_DNA"/>
</dbReference>
<organism evidence="2 3">
    <name type="scientific">Roseateles aquatilis</name>
    <dbReference type="NCBI Taxonomy" id="431061"/>
    <lineage>
        <taxon>Bacteria</taxon>
        <taxon>Pseudomonadati</taxon>
        <taxon>Pseudomonadota</taxon>
        <taxon>Betaproteobacteria</taxon>
        <taxon>Burkholderiales</taxon>
        <taxon>Sphaerotilaceae</taxon>
        <taxon>Roseateles</taxon>
    </lineage>
</organism>
<evidence type="ECO:0000259" key="1">
    <source>
        <dbReference type="Pfam" id="PF19580"/>
    </source>
</evidence>
<reference evidence="2 3" key="1">
    <citation type="journal article" date="2008" name="Int. J. Syst. Evol. Microbiol.">
        <title>Description of Roseateles aquatilis sp. nov. and Roseateles terrae sp. nov., in the class Betaproteobacteria, and emended description of the genus Roseateles.</title>
        <authorList>
            <person name="Gomila M."/>
            <person name="Bowien B."/>
            <person name="Falsen E."/>
            <person name="Moore E.R."/>
            <person name="Lalucat J."/>
        </authorList>
    </citation>
    <scope>NUCLEOTIDE SEQUENCE [LARGE SCALE GENOMIC DNA]</scope>
    <source>
        <strain evidence="2 3">CCUG 48205</strain>
    </source>
</reference>
<dbReference type="Gene3D" id="3.60.10.10">
    <property type="entry name" value="Endonuclease/exonuclease/phosphatase"/>
    <property type="match status" value="1"/>
</dbReference>
<accession>A0A246JLB7</accession>
<evidence type="ECO:0000313" key="2">
    <source>
        <dbReference type="EMBL" id="OWQ93444.1"/>
    </source>
</evidence>
<keyword evidence="3" id="KW-1185">Reference proteome</keyword>
<dbReference type="RefSeq" id="WP_088382589.1">
    <property type="nucleotide sequence ID" value="NZ_NIOF01000001.1"/>
</dbReference>
<evidence type="ECO:0000313" key="3">
    <source>
        <dbReference type="Proteomes" id="UP000197468"/>
    </source>
</evidence>
<dbReference type="OrthoDB" id="7297112at2"/>
<dbReference type="InterPro" id="IPR005135">
    <property type="entry name" value="Endo/exonuclease/phosphatase"/>
</dbReference>
<name>A0A246JLB7_9BURK</name>